<dbReference type="GeneID" id="92084324"/>
<accession>A0ABR1PRG2</accession>
<dbReference type="InterPro" id="IPR000719">
    <property type="entry name" value="Prot_kinase_dom"/>
</dbReference>
<dbReference type="PANTHER" id="PTHR44167:SF18">
    <property type="entry name" value="PROTEIN KINASE DOMAIN-CONTAINING PROTEIN"/>
    <property type="match status" value="1"/>
</dbReference>
<dbReference type="Pfam" id="PF00069">
    <property type="entry name" value="Pkinase"/>
    <property type="match status" value="1"/>
</dbReference>
<keyword evidence="4" id="KW-1185">Reference proteome</keyword>
<dbReference type="InterPro" id="IPR011009">
    <property type="entry name" value="Kinase-like_dom_sf"/>
</dbReference>
<comment type="caution">
    <text evidence="3">The sequence shown here is derived from an EMBL/GenBank/DDBJ whole genome shotgun (WGS) entry which is preliminary data.</text>
</comment>
<dbReference type="Proteomes" id="UP001391051">
    <property type="component" value="Unassembled WGS sequence"/>
</dbReference>
<evidence type="ECO:0000259" key="2">
    <source>
        <dbReference type="PROSITE" id="PS50011"/>
    </source>
</evidence>
<dbReference type="RefSeq" id="XP_066692351.1">
    <property type="nucleotide sequence ID" value="XM_066851262.1"/>
</dbReference>
<dbReference type="GO" id="GO:0016301">
    <property type="term" value="F:kinase activity"/>
    <property type="evidence" value="ECO:0007669"/>
    <property type="project" value="UniProtKB-KW"/>
</dbReference>
<evidence type="ECO:0000313" key="4">
    <source>
        <dbReference type="Proteomes" id="UP001391051"/>
    </source>
</evidence>
<protein>
    <submittedName>
        <fullName evidence="3">Kinase</fullName>
    </submittedName>
</protein>
<keyword evidence="3" id="KW-0808">Transferase</keyword>
<evidence type="ECO:0000256" key="1">
    <source>
        <dbReference type="SAM" id="MobiDB-lite"/>
    </source>
</evidence>
<name>A0ABR1PRG2_9PEZI</name>
<feature type="domain" description="Protein kinase" evidence="2">
    <location>
        <begin position="1"/>
        <end position="194"/>
    </location>
</feature>
<feature type="compositionally biased region" description="Basic and acidic residues" evidence="1">
    <location>
        <begin position="281"/>
        <end position="294"/>
    </location>
</feature>
<dbReference type="SUPFAM" id="SSF56112">
    <property type="entry name" value="Protein kinase-like (PK-like)"/>
    <property type="match status" value="1"/>
</dbReference>
<sequence>MPQRHSLTTLTKLWFESGGIGSRDWNAICYKVAEHLLSALAYLSGKSIIHLDVNPDNILYYLEEEERSNDSGGSPRGGFQFQLANFGHATYTYATMITPRRGTIDYYQAPELHLDTSKGVIHHSHKSDIYSLCVTLLAALEGLQTFCSLEGTPNHQDILLLIQKKITRHPFLQDTGKINPDERLSATDLLEKYFNNSRSGEPTAEARKEEVAVAMICDIDMQDTEAPPPPDPPSQELSSMQCIIHSSTRMRHPAERSAACRMPPPAKLTLESGVRKSGRATPKEQAVEHPDAPLREFQGTPTCFTEARRWTLSTRLWSTLRDSKYLSKKAHLE</sequence>
<reference evidence="3 4" key="1">
    <citation type="submission" date="2023-01" db="EMBL/GenBank/DDBJ databases">
        <title>Analysis of 21 Apiospora genomes using comparative genomics revels a genus with tremendous synthesis potential of carbohydrate active enzymes and secondary metabolites.</title>
        <authorList>
            <person name="Sorensen T."/>
        </authorList>
    </citation>
    <scope>NUCLEOTIDE SEQUENCE [LARGE SCALE GENOMIC DNA]</scope>
    <source>
        <strain evidence="3 4">CBS 24483</strain>
    </source>
</reference>
<dbReference type="Gene3D" id="1.10.510.10">
    <property type="entry name" value="Transferase(Phosphotransferase) domain 1"/>
    <property type="match status" value="1"/>
</dbReference>
<dbReference type="EMBL" id="JAQQWE010000011">
    <property type="protein sequence ID" value="KAK7936602.1"/>
    <property type="molecule type" value="Genomic_DNA"/>
</dbReference>
<evidence type="ECO:0000313" key="3">
    <source>
        <dbReference type="EMBL" id="KAK7936602.1"/>
    </source>
</evidence>
<organism evidence="3 4">
    <name type="scientific">Apiospora aurea</name>
    <dbReference type="NCBI Taxonomy" id="335848"/>
    <lineage>
        <taxon>Eukaryota</taxon>
        <taxon>Fungi</taxon>
        <taxon>Dikarya</taxon>
        <taxon>Ascomycota</taxon>
        <taxon>Pezizomycotina</taxon>
        <taxon>Sordariomycetes</taxon>
        <taxon>Xylariomycetidae</taxon>
        <taxon>Amphisphaeriales</taxon>
        <taxon>Apiosporaceae</taxon>
        <taxon>Apiospora</taxon>
    </lineage>
</organism>
<keyword evidence="3" id="KW-0418">Kinase</keyword>
<feature type="region of interest" description="Disordered" evidence="1">
    <location>
        <begin position="274"/>
        <end position="298"/>
    </location>
</feature>
<dbReference type="PANTHER" id="PTHR44167">
    <property type="entry name" value="OVARIAN-SPECIFIC SERINE/THREONINE-PROTEIN KINASE LOK-RELATED"/>
    <property type="match status" value="1"/>
</dbReference>
<dbReference type="PROSITE" id="PS50011">
    <property type="entry name" value="PROTEIN_KINASE_DOM"/>
    <property type="match status" value="1"/>
</dbReference>
<proteinExistence type="predicted"/>
<gene>
    <name evidence="3" type="ORF">PG986_015040</name>
</gene>